<sequence length="409" mass="46555">SPAVYHAVEAKQYSTELLASVLALLLYVRLPARPGARALLGWGLAGALLLWFSYSAVFALAGTGLAAGLGALRRGGWRRSLPYALPAALWLCSFAAVYALFLGRYQDSRWLTVFFEKVYSAYMPLPPSSAEDLTWFLHKVNALIKHPLGQKMRFTGSLSFLFVQFRLMSLLLLGTGLVFMPRKDFQKYLVLVFPILLTLLASGLQLYPFHERFVLFLAPMFLLLIGYGAQVLQEVFPEKLPVKLAVSLLLLAAPVWNAISEIRNTDNFYKKEANREALLYINEQFKAGDVVYVYWNMWHAYEYYKEAYKLKFTAVEGKDLKESSGNQHEYLQNLSPAFNQFQGKKRLWFLYHTHVRNNIGGFVGQPAWYFDKAFVPGLTLEATFSKMGAKQQEQFEEKETVVSLFQLNP</sequence>
<feature type="transmembrane region" description="Helical" evidence="1">
    <location>
        <begin position="213"/>
        <end position="233"/>
    </location>
</feature>
<evidence type="ECO:0000313" key="2">
    <source>
        <dbReference type="EMBL" id="MBC3539268.1"/>
    </source>
</evidence>
<keyword evidence="1" id="KW-0812">Transmembrane</keyword>
<protein>
    <recommendedName>
        <fullName evidence="4">Glycosyltransferase RgtA/B/C/D-like domain-containing protein</fullName>
    </recommendedName>
</protein>
<feature type="non-terminal residue" evidence="2">
    <location>
        <position position="1"/>
    </location>
</feature>
<feature type="transmembrane region" description="Helical" evidence="1">
    <location>
        <begin position="42"/>
        <end position="69"/>
    </location>
</feature>
<feature type="transmembrane region" description="Helical" evidence="1">
    <location>
        <begin position="158"/>
        <end position="179"/>
    </location>
</feature>
<feature type="transmembrane region" description="Helical" evidence="1">
    <location>
        <begin position="81"/>
        <end position="101"/>
    </location>
</feature>
<dbReference type="RefSeq" id="WP_206683888.1">
    <property type="nucleotide sequence ID" value="NZ_JACOAF010000018.1"/>
</dbReference>
<dbReference type="EMBL" id="JACOAF010000018">
    <property type="protein sequence ID" value="MBC3539268.1"/>
    <property type="molecule type" value="Genomic_DNA"/>
</dbReference>
<feature type="transmembrane region" description="Helical" evidence="1">
    <location>
        <begin position="12"/>
        <end position="30"/>
    </location>
</feature>
<keyword evidence="1" id="KW-1133">Transmembrane helix</keyword>
<evidence type="ECO:0008006" key="4">
    <source>
        <dbReference type="Google" id="ProtNLM"/>
    </source>
</evidence>
<dbReference type="Proteomes" id="UP000659698">
    <property type="component" value="Unassembled WGS sequence"/>
</dbReference>
<comment type="caution">
    <text evidence="2">The sequence shown here is derived from an EMBL/GenBank/DDBJ whole genome shotgun (WGS) entry which is preliminary data.</text>
</comment>
<organism evidence="2 3">
    <name type="scientific">Rufibacter sediminis</name>
    <dbReference type="NCBI Taxonomy" id="2762756"/>
    <lineage>
        <taxon>Bacteria</taxon>
        <taxon>Pseudomonadati</taxon>
        <taxon>Bacteroidota</taxon>
        <taxon>Cytophagia</taxon>
        <taxon>Cytophagales</taxon>
        <taxon>Hymenobacteraceae</taxon>
        <taxon>Rufibacter</taxon>
    </lineage>
</organism>
<evidence type="ECO:0000256" key="1">
    <source>
        <dbReference type="SAM" id="Phobius"/>
    </source>
</evidence>
<keyword evidence="3" id="KW-1185">Reference proteome</keyword>
<feature type="transmembrane region" description="Helical" evidence="1">
    <location>
        <begin position="188"/>
        <end position="207"/>
    </location>
</feature>
<keyword evidence="1" id="KW-0472">Membrane</keyword>
<evidence type="ECO:0000313" key="3">
    <source>
        <dbReference type="Proteomes" id="UP000659698"/>
    </source>
</evidence>
<reference evidence="2 3" key="1">
    <citation type="journal article" date="2019" name="Int. J. Syst. Evol. Microbiol.">
        <title>Rufibacter sediminis sp. nov., isolated from freshwater lake sediment.</title>
        <authorList>
            <person name="Qu J.H."/>
            <person name="Zhang L.J."/>
            <person name="Fu Y.H."/>
            <person name="Li H.F."/>
        </authorList>
    </citation>
    <scope>NUCLEOTIDE SEQUENCE [LARGE SCALE GENOMIC DNA]</scope>
    <source>
        <strain evidence="2 3">H-1</strain>
    </source>
</reference>
<name>A0ABR6VPY9_9BACT</name>
<accession>A0ABR6VPY9</accession>
<proteinExistence type="predicted"/>
<gene>
    <name evidence="2" type="ORF">H7U12_06220</name>
</gene>